<gene>
    <name evidence="5" type="ORF">C8A01DRAFT_50708</name>
</gene>
<dbReference type="InterPro" id="IPR027417">
    <property type="entry name" value="P-loop_NTPase"/>
</dbReference>
<dbReference type="Pfam" id="PF23317">
    <property type="entry name" value="YVC1_C"/>
    <property type="match status" value="1"/>
</dbReference>
<dbReference type="Proteomes" id="UP001303115">
    <property type="component" value="Unassembled WGS sequence"/>
</dbReference>
<dbReference type="PANTHER" id="PTHR46411:SF1">
    <property type="entry name" value="FAMILY ATPASE, PUTATIVE (AFU_ORTHOLOGUE AFUA_7G05752)-RELATED"/>
    <property type="match status" value="1"/>
</dbReference>
<keyword evidence="1" id="KW-0175">Coiled coil</keyword>
<dbReference type="InterPro" id="IPR054289">
    <property type="entry name" value="DUF7025"/>
</dbReference>
<feature type="transmembrane region" description="Helical" evidence="3">
    <location>
        <begin position="1445"/>
        <end position="1465"/>
    </location>
</feature>
<feature type="region of interest" description="Disordered" evidence="2">
    <location>
        <begin position="185"/>
        <end position="240"/>
    </location>
</feature>
<feature type="compositionally biased region" description="Basic residues" evidence="2">
    <location>
        <begin position="123"/>
        <end position="137"/>
    </location>
</feature>
<dbReference type="InterPro" id="IPR003959">
    <property type="entry name" value="ATPase_AAA_core"/>
</dbReference>
<reference evidence="6" key="1">
    <citation type="journal article" date="2023" name="Mol. Phylogenet. Evol.">
        <title>Genome-scale phylogeny and comparative genomics of the fungal order Sordariales.</title>
        <authorList>
            <person name="Hensen N."/>
            <person name="Bonometti L."/>
            <person name="Westerberg I."/>
            <person name="Brannstrom I.O."/>
            <person name="Guillou S."/>
            <person name="Cros-Aarteil S."/>
            <person name="Calhoun S."/>
            <person name="Haridas S."/>
            <person name="Kuo A."/>
            <person name="Mondo S."/>
            <person name="Pangilinan J."/>
            <person name="Riley R."/>
            <person name="LaButti K."/>
            <person name="Andreopoulos B."/>
            <person name="Lipzen A."/>
            <person name="Chen C."/>
            <person name="Yan M."/>
            <person name="Daum C."/>
            <person name="Ng V."/>
            <person name="Clum A."/>
            <person name="Steindorff A."/>
            <person name="Ohm R.A."/>
            <person name="Martin F."/>
            <person name="Silar P."/>
            <person name="Natvig D.O."/>
            <person name="Lalanne C."/>
            <person name="Gautier V."/>
            <person name="Ament-Velasquez S.L."/>
            <person name="Kruys A."/>
            <person name="Hutchinson M.I."/>
            <person name="Powell A.J."/>
            <person name="Barry K."/>
            <person name="Miller A.N."/>
            <person name="Grigoriev I.V."/>
            <person name="Debuchy R."/>
            <person name="Gladieux P."/>
            <person name="Hiltunen Thoren M."/>
            <person name="Johannesson H."/>
        </authorList>
    </citation>
    <scope>NUCLEOTIDE SEQUENCE [LARGE SCALE GENOMIC DNA]</scope>
    <source>
        <strain evidence="6">CBS 284.82</strain>
    </source>
</reference>
<keyword evidence="3" id="KW-1133">Transmembrane helix</keyword>
<evidence type="ECO:0000256" key="1">
    <source>
        <dbReference type="SAM" id="Coils"/>
    </source>
</evidence>
<name>A0AAN6P6G9_9PEZI</name>
<evidence type="ECO:0000256" key="3">
    <source>
        <dbReference type="SAM" id="Phobius"/>
    </source>
</evidence>
<dbReference type="GO" id="GO:0005524">
    <property type="term" value="F:ATP binding"/>
    <property type="evidence" value="ECO:0007669"/>
    <property type="project" value="InterPro"/>
</dbReference>
<evidence type="ECO:0000313" key="6">
    <source>
        <dbReference type="Proteomes" id="UP001303115"/>
    </source>
</evidence>
<feature type="region of interest" description="Disordered" evidence="2">
    <location>
        <begin position="653"/>
        <end position="676"/>
    </location>
</feature>
<keyword evidence="6" id="KW-1185">Reference proteome</keyword>
<sequence>MDSEEKTSTDVREGNPPAPTKSEDPKAPVESGANPAEGETKANERSDANKRSPKEKCSKKHSKRKAKKKSKKAAPPADSSSGSESDDGVDGASSSSSSDDSQSEAEAPKKKRVAKKRQEQPQKAKKKTRTKKDKKAAKPQESSDSDSDSDSSDSDASDSSDDEGNQRAQADLAKQLQQLLLLQQQQQQGGGSYGYPSGLNNSIPPAIYDNGLRHTPPRPRRGGARSSGRANPNLGGIDPNLLLDAKQQKDKKKRQKASKLDFKRVDQVWDDTIHNYKLQDTAEGTVDAQYDEFIFHVRRTFDWEGKYKSTIVDIKSKLLRECLQDVIGDIKGISLVDDTPKLDPNMLFLYLEDLRKHLKELKKTKAAKGDKRNRKKEQKRIETKRQHLRVCSLSVLPTLFWPQVANVGCSLYPMLENGLITFDLLWALWKPNTLAYTTTYGSHDEPRVFKVEMAEKHHSIMKGDYYYLEGKYFEYDGKQHGFGNMSEEIGDFRGARKITSLGCYPLQYHKNEAQLRKELIERGKKFVSLSGVHYKSHQGMAYYKKKKAVIKVNINGRIMVDPSIHRRINPNYPISLVRPKDHDLFSDDEDSDDESGCCGCDSDDEGDGDGSGERVKFVTKAFRDGKGNVQFIRMPKFDDVESAGEGKLDKVAAKGEDAAQESGEGATTPPSEEGIKAKPVPEFSDEEYLIASPVVLGFAFAEKLWLEFTVSGVKEIQWNETAYESLVLEPKTKDIVKALVESHKYHAAESIDDVIQGKGKGLVAVLHGPPGTGKTLTAEGISELLKCPLYMASAGELGTDSRYLESELQKILDICHAWGAILLLDEADVFLEKRNMHDIHRNALVSIFLRQLEYFQGILFLTTNRVETFDDAFQSRIHIALRYDNLDQRAKKAIFKIFIERVRVLEKINLMPFSDEDYTALARHELNGRQIKNTVRTAQALAVNKGEPLSMSHIRQVLDVQTNFERDLKGGPGYQDAMRILPSYRDDSIQSAIPAQNVTEVALRIRHLIEECVPCELKENHVTSPHSKVITPKVVQAAKEAGGREHGACVVFCLLVNKRWWRHQALIELWDADLHYLRAIACEVLAKKIIESEEDAEYLLHSVLLKRYSILVDGRPTHPINVIEKAVDLHALRVIGSSGYQKCINHLWRGWLVQDENDPATFIDYKDKDNTSYIAHLDPDRMRSPMYQNATQMLMSFAYLALYTIAMNTVNEDGGIDFVEVLLYLFTLGFICDETTKFWKAGYHILNFWNAFNSMLYGLLITSFVLRCMALSHGQGDPDGLRHQYSTLSYSFLAVSAPMFWARLLLYLDAYRFFGAMLVVLKVMMKESIIFFALLAFIVIGFLQAFVGLDYADDRVVEDILFIVQSMANAVMQSPDFSGFERFQPPFGLILYYCFTFVVMVVLLNILIALYNSAYEDIYDNANDEYLAMFAQKTMTFVRAPDENVFIPPFNLIEIFGLVLFLEWWIDKKTYERINDIVMGVIYSPLLLISAYFEMRWAQGIRVNRARGDADDDTVEEWEQMMGDIDFESDGWKKQVDEAKSNLEEDPAVAEVRKLREEVDKLKEMILALHKAVAENKGEGESSES</sequence>
<keyword evidence="3" id="KW-0812">Transmembrane</keyword>
<dbReference type="Gene3D" id="3.40.50.300">
    <property type="entry name" value="P-loop containing nucleotide triphosphate hydrolases"/>
    <property type="match status" value="1"/>
</dbReference>
<dbReference type="InterPro" id="IPR056337">
    <property type="entry name" value="LHD_YVC1"/>
</dbReference>
<feature type="transmembrane region" description="Helical" evidence="3">
    <location>
        <begin position="1329"/>
        <end position="1349"/>
    </location>
</feature>
<dbReference type="GO" id="GO:0016887">
    <property type="term" value="F:ATP hydrolysis activity"/>
    <property type="evidence" value="ECO:0007669"/>
    <property type="project" value="InterPro"/>
</dbReference>
<dbReference type="Pfam" id="PF22942">
    <property type="entry name" value="DUF7025"/>
    <property type="match status" value="1"/>
</dbReference>
<dbReference type="SUPFAM" id="SSF52540">
    <property type="entry name" value="P-loop containing nucleoside triphosphate hydrolases"/>
    <property type="match status" value="1"/>
</dbReference>
<feature type="compositionally biased region" description="Low complexity" evidence="2">
    <location>
        <begin position="73"/>
        <end position="83"/>
    </location>
</feature>
<feature type="compositionally biased region" description="Acidic residues" evidence="2">
    <location>
        <begin position="586"/>
        <end position="610"/>
    </location>
</feature>
<feature type="transmembrane region" description="Helical" evidence="3">
    <location>
        <begin position="1390"/>
        <end position="1411"/>
    </location>
</feature>
<evidence type="ECO:0000259" key="4">
    <source>
        <dbReference type="SMART" id="SM00382"/>
    </source>
</evidence>
<feature type="compositionally biased region" description="Low complexity" evidence="2">
    <location>
        <begin position="90"/>
        <end position="100"/>
    </location>
</feature>
<protein>
    <recommendedName>
        <fullName evidence="4">AAA+ ATPase domain-containing protein</fullName>
    </recommendedName>
</protein>
<feature type="compositionally biased region" description="Acidic residues" evidence="2">
    <location>
        <begin position="143"/>
        <end position="163"/>
    </location>
</feature>
<comment type="caution">
    <text evidence="5">The sequence shown here is derived from an EMBL/GenBank/DDBJ whole genome shotgun (WGS) entry which is preliminary data.</text>
</comment>
<evidence type="ECO:0000256" key="2">
    <source>
        <dbReference type="SAM" id="MobiDB-lite"/>
    </source>
</evidence>
<feature type="domain" description="AAA+ ATPase" evidence="4">
    <location>
        <begin position="760"/>
        <end position="887"/>
    </location>
</feature>
<feature type="transmembrane region" description="Helical" evidence="3">
    <location>
        <begin position="1245"/>
        <end position="1267"/>
    </location>
</feature>
<feature type="transmembrane region" description="Helical" evidence="3">
    <location>
        <begin position="1216"/>
        <end position="1233"/>
    </location>
</feature>
<dbReference type="PANTHER" id="PTHR46411">
    <property type="entry name" value="FAMILY ATPASE, PUTATIVE-RELATED"/>
    <property type="match status" value="1"/>
</dbReference>
<feature type="region of interest" description="Disordered" evidence="2">
    <location>
        <begin position="578"/>
        <end position="612"/>
    </location>
</feature>
<evidence type="ECO:0000313" key="5">
    <source>
        <dbReference type="EMBL" id="KAK4032515.1"/>
    </source>
</evidence>
<dbReference type="CDD" id="cd19481">
    <property type="entry name" value="RecA-like_protease"/>
    <property type="match status" value="1"/>
</dbReference>
<dbReference type="Pfam" id="PF00004">
    <property type="entry name" value="AAA"/>
    <property type="match status" value="1"/>
</dbReference>
<dbReference type="SMART" id="SM00382">
    <property type="entry name" value="AAA"/>
    <property type="match status" value="1"/>
</dbReference>
<proteinExistence type="predicted"/>
<dbReference type="EMBL" id="MU854600">
    <property type="protein sequence ID" value="KAK4032515.1"/>
    <property type="molecule type" value="Genomic_DNA"/>
</dbReference>
<dbReference type="Pfam" id="PF23190">
    <property type="entry name" value="LHD_TRPY1"/>
    <property type="match status" value="1"/>
</dbReference>
<organism evidence="5 6">
    <name type="scientific">Parachaetomium inaequale</name>
    <dbReference type="NCBI Taxonomy" id="2588326"/>
    <lineage>
        <taxon>Eukaryota</taxon>
        <taxon>Fungi</taxon>
        <taxon>Dikarya</taxon>
        <taxon>Ascomycota</taxon>
        <taxon>Pezizomycotina</taxon>
        <taxon>Sordariomycetes</taxon>
        <taxon>Sordariomycetidae</taxon>
        <taxon>Sordariales</taxon>
        <taxon>Chaetomiaceae</taxon>
        <taxon>Parachaetomium</taxon>
    </lineage>
</organism>
<feature type="compositionally biased region" description="Basic and acidic residues" evidence="2">
    <location>
        <begin position="38"/>
        <end position="56"/>
    </location>
</feature>
<feature type="transmembrane region" description="Helical" evidence="3">
    <location>
        <begin position="1477"/>
        <end position="1495"/>
    </location>
</feature>
<dbReference type="InterPro" id="IPR003593">
    <property type="entry name" value="AAA+_ATPase"/>
</dbReference>
<feature type="coiled-coil region" evidence="1">
    <location>
        <begin position="351"/>
        <end position="378"/>
    </location>
</feature>
<feature type="compositionally biased region" description="Basic residues" evidence="2">
    <location>
        <begin position="57"/>
        <end position="72"/>
    </location>
</feature>
<feature type="compositionally biased region" description="Basic and acidic residues" evidence="2">
    <location>
        <begin position="1"/>
        <end position="13"/>
    </location>
</feature>
<accession>A0AAN6P6G9</accession>
<feature type="region of interest" description="Disordered" evidence="2">
    <location>
        <begin position="1"/>
        <end position="168"/>
    </location>
</feature>
<keyword evidence="3" id="KW-0472">Membrane</keyword>
<dbReference type="InterPro" id="IPR056336">
    <property type="entry name" value="YVC1_C"/>
</dbReference>
<feature type="transmembrane region" description="Helical" evidence="3">
    <location>
        <begin position="1287"/>
        <end position="1308"/>
    </location>
</feature>